<dbReference type="GO" id="GO:0005814">
    <property type="term" value="C:centriole"/>
    <property type="evidence" value="ECO:0007669"/>
    <property type="project" value="UniProtKB-SubCell"/>
</dbReference>
<evidence type="ECO:0000256" key="4">
    <source>
        <dbReference type="ARBA" id="ARBA00038123"/>
    </source>
</evidence>
<sequence>MNKTSLEDKMTTAAERKYINIRKRLDQLGYRQTLTVECLPLVEKLFSDLVHTTESLRKSKLSAVKAEKESANFDFVLEPYKLENARLSKENNELYLELMKLREQSGQHIKELKTTLKKCARETADLKFLNNQYVHKLKLLEKESKAKNEKIQQLQEKNLQAIVQTPGGKKRSIAFRRQRMQIDEPVPPSEVSSYPVPQPDDPYIADLLQVADNRIQELQQEVYQLQEKLAVMESGLRDYNKQIELREREIERLSVALDGGRSPDILSLETKNKANEKLIAHLNIQVDFLQQANKDLEKHIQELMETKETVTTEVVNLSNKNEKLCQELTEIDQLAQQLERHKEEVLETADKELEEAKELNLCHKEKERLSDELLIKSDLETVVHQLEQEKQRLNKKIESFAVTERELTLEVERMRLEHGIKRRDKSPSRLDTFLKGIEDERDFYKKELERLQHLIQRRSCSRSHSTCEKIPVFKTLEKGDYNSEIHLITRERDELQHMLERFEKHMEDIQSNVKLLTAERDKLSVLYNEAQEELSALRQESTQTAVSHNTVSLMEKEKELALSDLRRIMAEKEALKEKLKHLHEMSILGKSELEKTVEHLTCVNHQLENEKCELKSKMLKMKETIESLEKKVKLQAQKLSHVAGDSSHQKTEMNSLRLVNEQLQRSLEDHQHQLSMKRSELESAQAQVKILEEKIDKLHFKMTSQNEEAHVMKKTIGVIDKEKDILQETVDEKTEKIANLHENLANKEKAITQMKITVSEYESSMNHLKETLINRDREISSLRRQLDAAHKELDEVGRSKEMSFKENRRLQDDLATVARENQQISLELEAAVQEKEEMKSRVHNYITEVSRWESLMASKERENQDLLDRFQMLHDRAEDWEVKAHQAEGESSSVRLELLSIDTERRHLRERVELLEKEIQEHINAHHAYESQISSMAKAMSRLEEELRHQEDEKAAVLNDVSSLRDLCIKLDSGKDIMTQQLNSKNLEFERVAVELENVKSESELLKKQLSSERHTIKNLESLLATNRDKEFHSHLTSHEKDTEIQLLKEKLTLSESKLNSQSRENTMLRAKMAQLQTDLDVLKRQISTERYERERAIQEMRRHGLRTPPLSSTLKSPLHSPEHKN</sequence>
<keyword evidence="7" id="KW-1185">Reference proteome</keyword>
<feature type="coiled-coil region" evidence="5">
    <location>
        <begin position="485"/>
        <end position="960"/>
    </location>
</feature>
<reference evidence="8" key="1">
    <citation type="submission" date="2025-08" db="UniProtKB">
        <authorList>
            <consortium name="RefSeq"/>
        </authorList>
    </citation>
    <scope>IDENTIFICATION</scope>
    <source>
        <tissue evidence="8">Blood</tissue>
    </source>
</reference>
<evidence type="ECO:0000313" key="7">
    <source>
        <dbReference type="Proteomes" id="UP000248483"/>
    </source>
</evidence>
<dbReference type="PANTHER" id="PTHR20544">
    <property type="entry name" value="CENTROSOMAL PROTEIN CEP135"/>
    <property type="match status" value="1"/>
</dbReference>
<accession>A0A2Y9MBA8</accession>
<feature type="region of interest" description="Disordered" evidence="6">
    <location>
        <begin position="1100"/>
        <end position="1126"/>
    </location>
</feature>
<feature type="coiled-coil region" evidence="5">
    <location>
        <begin position="1045"/>
        <end position="1100"/>
    </location>
</feature>
<dbReference type="Proteomes" id="UP000248483">
    <property type="component" value="Unplaced"/>
</dbReference>
<dbReference type="InterPro" id="IPR051877">
    <property type="entry name" value="Centriole_BasalBody_StrucProt"/>
</dbReference>
<keyword evidence="2" id="KW-0963">Cytoplasm</keyword>
<name>A0A2Y9MBA8_DELLE</name>
<evidence type="ECO:0000313" key="8">
    <source>
        <dbReference type="RefSeq" id="XP_022419479.1"/>
    </source>
</evidence>
<evidence type="ECO:0000256" key="6">
    <source>
        <dbReference type="SAM" id="MobiDB-lite"/>
    </source>
</evidence>
<proteinExistence type="inferred from homology"/>
<feature type="coiled-coil region" evidence="5">
    <location>
        <begin position="208"/>
        <end position="406"/>
    </location>
</feature>
<evidence type="ECO:0000256" key="5">
    <source>
        <dbReference type="SAM" id="Coils"/>
    </source>
</evidence>
<protein>
    <submittedName>
        <fullName evidence="8">Centrosomal protein of 135 kDa isoform X2</fullName>
    </submittedName>
</protein>
<organism evidence="7 8">
    <name type="scientific">Delphinapterus leucas</name>
    <name type="common">Beluga whale</name>
    <dbReference type="NCBI Taxonomy" id="9749"/>
    <lineage>
        <taxon>Eukaryota</taxon>
        <taxon>Metazoa</taxon>
        <taxon>Chordata</taxon>
        <taxon>Craniata</taxon>
        <taxon>Vertebrata</taxon>
        <taxon>Euteleostomi</taxon>
        <taxon>Mammalia</taxon>
        <taxon>Eutheria</taxon>
        <taxon>Laurasiatheria</taxon>
        <taxon>Artiodactyla</taxon>
        <taxon>Whippomorpha</taxon>
        <taxon>Cetacea</taxon>
        <taxon>Odontoceti</taxon>
        <taxon>Monodontidae</taxon>
        <taxon>Delphinapterus</taxon>
    </lineage>
</organism>
<dbReference type="GeneID" id="111169491"/>
<keyword evidence="5" id="KW-0175">Coiled coil</keyword>
<gene>
    <name evidence="8" type="primary">CEP135</name>
</gene>
<evidence type="ECO:0000256" key="2">
    <source>
        <dbReference type="ARBA" id="ARBA00022490"/>
    </source>
</evidence>
<evidence type="ECO:0000256" key="1">
    <source>
        <dbReference type="ARBA" id="ARBA00004114"/>
    </source>
</evidence>
<dbReference type="CTD" id="9662"/>
<feature type="coiled-coil region" evidence="5">
    <location>
        <begin position="130"/>
        <end position="160"/>
    </location>
</feature>
<dbReference type="RefSeq" id="XP_022419479.1">
    <property type="nucleotide sequence ID" value="XM_022563771.2"/>
</dbReference>
<comment type="similarity">
    <text evidence="4">Belongs to the CEP135/TSGA10 family.</text>
</comment>
<dbReference type="PANTHER" id="PTHR20544:SF1">
    <property type="entry name" value="CENTROSOMAL PROTEIN 135KDA"/>
    <property type="match status" value="1"/>
</dbReference>
<evidence type="ECO:0000256" key="3">
    <source>
        <dbReference type="ARBA" id="ARBA00023212"/>
    </source>
</evidence>
<keyword evidence="3" id="KW-0206">Cytoskeleton</keyword>
<dbReference type="CDD" id="cd22292">
    <property type="entry name" value="cc_Cep135_MBD"/>
    <property type="match status" value="1"/>
</dbReference>
<comment type="subcellular location">
    <subcellularLocation>
        <location evidence="1">Cytoplasm</location>
        <location evidence="1">Cytoskeleton</location>
        <location evidence="1">Microtubule organizing center</location>
        <location evidence="1">Centrosome</location>
        <location evidence="1">Centriole</location>
    </subcellularLocation>
</comment>
<dbReference type="AlphaFoldDB" id="A0A2Y9MBA8"/>